<reference evidence="1" key="1">
    <citation type="submission" date="2020-05" db="EMBL/GenBank/DDBJ databases">
        <title>Large-scale comparative analyses of tick genomes elucidate their genetic diversity and vector capacities.</title>
        <authorList>
            <person name="Jia N."/>
            <person name="Wang J."/>
            <person name="Shi W."/>
            <person name="Du L."/>
            <person name="Sun Y."/>
            <person name="Zhan W."/>
            <person name="Jiang J."/>
            <person name="Wang Q."/>
            <person name="Zhang B."/>
            <person name="Ji P."/>
            <person name="Sakyi L.B."/>
            <person name="Cui X."/>
            <person name="Yuan T."/>
            <person name="Jiang B."/>
            <person name="Yang W."/>
            <person name="Lam T.T.-Y."/>
            <person name="Chang Q."/>
            <person name="Ding S."/>
            <person name="Wang X."/>
            <person name="Zhu J."/>
            <person name="Ruan X."/>
            <person name="Zhao L."/>
            <person name="Wei J."/>
            <person name="Que T."/>
            <person name="Du C."/>
            <person name="Cheng J."/>
            <person name="Dai P."/>
            <person name="Han X."/>
            <person name="Huang E."/>
            <person name="Gao Y."/>
            <person name="Liu J."/>
            <person name="Shao H."/>
            <person name="Ye R."/>
            <person name="Li L."/>
            <person name="Wei W."/>
            <person name="Wang X."/>
            <person name="Wang C."/>
            <person name="Yang T."/>
            <person name="Huo Q."/>
            <person name="Li W."/>
            <person name="Guo W."/>
            <person name="Chen H."/>
            <person name="Zhou L."/>
            <person name="Ni X."/>
            <person name="Tian J."/>
            <person name="Zhou Y."/>
            <person name="Sheng Y."/>
            <person name="Liu T."/>
            <person name="Pan Y."/>
            <person name="Xia L."/>
            <person name="Li J."/>
            <person name="Zhao F."/>
            <person name="Cao W."/>
        </authorList>
    </citation>
    <scope>NUCLEOTIDE SEQUENCE</scope>
    <source>
        <strain evidence="1">Dsil-2018</strain>
    </source>
</reference>
<evidence type="ECO:0000313" key="2">
    <source>
        <dbReference type="Proteomes" id="UP000821865"/>
    </source>
</evidence>
<gene>
    <name evidence="1" type="ORF">HPB49_016541</name>
</gene>
<organism evidence="1 2">
    <name type="scientific">Dermacentor silvarum</name>
    <name type="common">Tick</name>
    <dbReference type="NCBI Taxonomy" id="543639"/>
    <lineage>
        <taxon>Eukaryota</taxon>
        <taxon>Metazoa</taxon>
        <taxon>Ecdysozoa</taxon>
        <taxon>Arthropoda</taxon>
        <taxon>Chelicerata</taxon>
        <taxon>Arachnida</taxon>
        <taxon>Acari</taxon>
        <taxon>Parasitiformes</taxon>
        <taxon>Ixodida</taxon>
        <taxon>Ixodoidea</taxon>
        <taxon>Ixodidae</taxon>
        <taxon>Rhipicephalinae</taxon>
        <taxon>Dermacentor</taxon>
    </lineage>
</organism>
<accession>A0ACB8CA87</accession>
<dbReference type="Proteomes" id="UP000821865">
    <property type="component" value="Chromosome 8"/>
</dbReference>
<evidence type="ECO:0000313" key="1">
    <source>
        <dbReference type="EMBL" id="KAH7937827.1"/>
    </source>
</evidence>
<sequence length="261" mass="29356">MAACGARSESAAVVFTTSVDDDSASEDALIERLLEGIRSHPCVYDVKRMDYRDTERKNNAWEAIRKQCGLATVDQCLKLWKRLRDRFNRERKLIDQTKRSGSGYVAKRTWEFLSAMEFYKDCGRMRPTVSNVRASQEGATSQDSTAEELLNTMCGTASVSPLPSEDSFDQEQAGQADQYSVELVSLQADRRTCVGTVPSSVQKKRKKNDDFDQQLLSHLKEKMTENEAFGLSIGLTLDRLAKQVAAKCKARLMEVIAEFDI</sequence>
<dbReference type="EMBL" id="CM023477">
    <property type="protein sequence ID" value="KAH7937827.1"/>
    <property type="molecule type" value="Genomic_DNA"/>
</dbReference>
<proteinExistence type="predicted"/>
<name>A0ACB8CA87_DERSI</name>
<keyword evidence="2" id="KW-1185">Reference proteome</keyword>
<protein>
    <submittedName>
        <fullName evidence="1">Uncharacterized protein</fullName>
    </submittedName>
</protein>
<comment type="caution">
    <text evidence="1">The sequence shown here is derived from an EMBL/GenBank/DDBJ whole genome shotgun (WGS) entry which is preliminary data.</text>
</comment>